<dbReference type="PANTHER" id="PTHR43471:SF1">
    <property type="entry name" value="ABC TRANSPORTER PERMEASE PROTEIN NOSY-RELATED"/>
    <property type="match status" value="1"/>
</dbReference>
<feature type="transmembrane region" description="Helical" evidence="1">
    <location>
        <begin position="252"/>
        <end position="270"/>
    </location>
</feature>
<feature type="transmembrane region" description="Helical" evidence="1">
    <location>
        <begin position="107"/>
        <end position="131"/>
    </location>
</feature>
<keyword evidence="1" id="KW-1133">Transmembrane helix</keyword>
<dbReference type="RefSeq" id="WP_342667448.1">
    <property type="nucleotide sequence ID" value="NZ_JAUESS010000015.1"/>
</dbReference>
<sequence>MSLSLLLTLAGKEFRDGLRNRWFAAIAIMLALMAVGIAWVGGAASGQLGQAPLATTMVSLASLAVLVIPLIALVLGYDSLVGEAEQGTLLLLLTYPLQRWHILLGKLLGQGFIMAGATLLGFSGAALILVLSGGQEAWPLIRAFALFIAAAILLGWCFIALAYGISAGAQEKSKAAGLALGLWLLLVLVFDLALLAALVAAQDQLSAQLFPYLLLLNPTDIFRLFTLAQFAAGQPLDGVMALAQQLPYGLPTLLVAMLGWIVLPISWALWRFNRRPL</sequence>
<protein>
    <submittedName>
        <fullName evidence="2">ABC transporter permease</fullName>
    </submittedName>
</protein>
<name>A0ABV5ZEQ6_9GAMM</name>
<keyword evidence="1" id="KW-0472">Membrane</keyword>
<dbReference type="Pfam" id="PF12679">
    <property type="entry name" value="ABC2_membrane_2"/>
    <property type="match status" value="1"/>
</dbReference>
<accession>A0ABV5ZEQ6</accession>
<keyword evidence="1" id="KW-0812">Transmembrane</keyword>
<comment type="caution">
    <text evidence="2">The sequence shown here is derived from an EMBL/GenBank/DDBJ whole genome shotgun (WGS) entry which is preliminary data.</text>
</comment>
<dbReference type="Proteomes" id="UP001589628">
    <property type="component" value="Unassembled WGS sequence"/>
</dbReference>
<dbReference type="PANTHER" id="PTHR43471">
    <property type="entry name" value="ABC TRANSPORTER PERMEASE"/>
    <property type="match status" value="1"/>
</dbReference>
<feature type="transmembrane region" description="Helical" evidence="1">
    <location>
        <begin position="53"/>
        <end position="77"/>
    </location>
</feature>
<feature type="transmembrane region" description="Helical" evidence="1">
    <location>
        <begin position="22"/>
        <end position="41"/>
    </location>
</feature>
<evidence type="ECO:0000313" key="3">
    <source>
        <dbReference type="Proteomes" id="UP001589628"/>
    </source>
</evidence>
<feature type="transmembrane region" description="Helical" evidence="1">
    <location>
        <begin position="177"/>
        <end position="200"/>
    </location>
</feature>
<gene>
    <name evidence="2" type="ORF">ACFFLH_15220</name>
</gene>
<proteinExistence type="predicted"/>
<reference evidence="2 3" key="1">
    <citation type="submission" date="2024-09" db="EMBL/GenBank/DDBJ databases">
        <authorList>
            <person name="Sun Q."/>
            <person name="Mori K."/>
        </authorList>
    </citation>
    <scope>NUCLEOTIDE SEQUENCE [LARGE SCALE GENOMIC DNA]</scope>
    <source>
        <strain evidence="2 3">ATCC 51285</strain>
    </source>
</reference>
<feature type="transmembrane region" description="Helical" evidence="1">
    <location>
        <begin position="143"/>
        <end position="165"/>
    </location>
</feature>
<evidence type="ECO:0000256" key="1">
    <source>
        <dbReference type="SAM" id="Phobius"/>
    </source>
</evidence>
<organism evidence="2 3">
    <name type="scientific">Balneatrix alpica</name>
    <dbReference type="NCBI Taxonomy" id="75684"/>
    <lineage>
        <taxon>Bacteria</taxon>
        <taxon>Pseudomonadati</taxon>
        <taxon>Pseudomonadota</taxon>
        <taxon>Gammaproteobacteria</taxon>
        <taxon>Oceanospirillales</taxon>
        <taxon>Balneatrichaceae</taxon>
        <taxon>Balneatrix</taxon>
    </lineage>
</organism>
<keyword evidence="3" id="KW-1185">Reference proteome</keyword>
<evidence type="ECO:0000313" key="2">
    <source>
        <dbReference type="EMBL" id="MFB9887766.1"/>
    </source>
</evidence>
<dbReference type="EMBL" id="JBHLZN010000006">
    <property type="protein sequence ID" value="MFB9887766.1"/>
    <property type="molecule type" value="Genomic_DNA"/>
</dbReference>